<dbReference type="OrthoDB" id="1371248at2"/>
<protein>
    <submittedName>
        <fullName evidence="1">Uncharacterized protein</fullName>
    </submittedName>
</protein>
<dbReference type="EMBL" id="PQVG01000003">
    <property type="protein sequence ID" value="POY40433.1"/>
    <property type="molecule type" value="Genomic_DNA"/>
</dbReference>
<name>A0A2S5AE92_9FLAO</name>
<evidence type="ECO:0000313" key="1">
    <source>
        <dbReference type="EMBL" id="POY40433.1"/>
    </source>
</evidence>
<reference evidence="1 2" key="1">
    <citation type="submission" date="2018-01" db="EMBL/GenBank/DDBJ databases">
        <authorList>
            <person name="Gaut B.S."/>
            <person name="Morton B.R."/>
            <person name="Clegg M.T."/>
            <person name="Duvall M.R."/>
        </authorList>
    </citation>
    <scope>NUCLEOTIDE SEQUENCE [LARGE SCALE GENOMIC DNA]</scope>
    <source>
        <strain evidence="1 2">HR-AY</strain>
    </source>
</reference>
<organism evidence="1 2">
    <name type="scientific">Flavobacterium alvei</name>
    <dbReference type="NCBI Taxonomy" id="2080416"/>
    <lineage>
        <taxon>Bacteria</taxon>
        <taxon>Pseudomonadati</taxon>
        <taxon>Bacteroidota</taxon>
        <taxon>Flavobacteriia</taxon>
        <taxon>Flavobacteriales</taxon>
        <taxon>Flavobacteriaceae</taxon>
        <taxon>Flavobacterium</taxon>
    </lineage>
</organism>
<dbReference type="AlphaFoldDB" id="A0A2S5AE92"/>
<dbReference type="Proteomes" id="UP000237310">
    <property type="component" value="Unassembled WGS sequence"/>
</dbReference>
<keyword evidence="2" id="KW-1185">Reference proteome</keyword>
<proteinExistence type="predicted"/>
<sequence>MKTLKYIARVFPFFKSLSKKTEKDTEETTNFEFAYPKFGINLYQSSAVKKESKSLLTQMYSEENEVLFI</sequence>
<dbReference type="RefSeq" id="WP_103805495.1">
    <property type="nucleotide sequence ID" value="NZ_CAKZGH010000012.1"/>
</dbReference>
<evidence type="ECO:0000313" key="2">
    <source>
        <dbReference type="Proteomes" id="UP000237310"/>
    </source>
</evidence>
<comment type="caution">
    <text evidence="1">The sequence shown here is derived from an EMBL/GenBank/DDBJ whole genome shotgun (WGS) entry which is preliminary data.</text>
</comment>
<gene>
    <name evidence="1" type="ORF">C3L50_07265</name>
</gene>
<accession>A0A2S5AE92</accession>